<evidence type="ECO:0000259" key="1">
    <source>
        <dbReference type="Pfam" id="PF13439"/>
    </source>
</evidence>
<dbReference type="InterPro" id="IPR028098">
    <property type="entry name" value="Glyco_trans_4-like_N"/>
</dbReference>
<dbReference type="RefSeq" id="WP_132708923.1">
    <property type="nucleotide sequence ID" value="NZ_JACIGF010000008.1"/>
</dbReference>
<name>A0A4R2PEU2_RHOSA</name>
<gene>
    <name evidence="2" type="ORF">EV659_10887</name>
</gene>
<dbReference type="CDD" id="cd03801">
    <property type="entry name" value="GT4_PimA-like"/>
    <property type="match status" value="1"/>
</dbReference>
<dbReference type="EMBL" id="SLXO01000008">
    <property type="protein sequence ID" value="TCP32988.1"/>
    <property type="molecule type" value="Genomic_DNA"/>
</dbReference>
<dbReference type="AlphaFoldDB" id="A0A4R2PEU2"/>
<protein>
    <submittedName>
        <fullName evidence="2">Glycosyltransferase involved in cell wall biosynthesis</fullName>
    </submittedName>
</protein>
<dbReference type="InParanoid" id="A0A4R2PEU2"/>
<dbReference type="Proteomes" id="UP000295399">
    <property type="component" value="Unassembled WGS sequence"/>
</dbReference>
<keyword evidence="2" id="KW-0808">Transferase</keyword>
<dbReference type="Gene3D" id="3.40.50.2000">
    <property type="entry name" value="Glycogen Phosphorylase B"/>
    <property type="match status" value="2"/>
</dbReference>
<comment type="caution">
    <text evidence="2">The sequence shown here is derived from an EMBL/GenBank/DDBJ whole genome shotgun (WGS) entry which is preliminary data.</text>
</comment>
<sequence length="394" mass="42181">MVQVPAAERRLVVANVLEEARFGGPQRRVGLVGERLAADHGVDTVAVVATRDGARTRAWLADHGVAVRSLGLNRLSKAPGDALRFAAGFPGEMVALSRLLRELRPDLVHVNGSWQWKGLLAAHRLGLPCVWHLNDTAMPGPVNWVFRQLAGRRGDGFIVAAERVADYYLSGLEGARPVVRIDAPVDTRRFDPDRVAPDPVIAQLPGLKLVMVGNMNPVKGHDVLLDAMAHLRARAPEQPVSLVLVGPFLDSHRAYGEGLRDRCRRDGLDNVHFWGGSDAIERCLAAADAYVCASRFEASPMAVWEAMAMGLPVVSTDVGDVAQVMGAAGLGAAVPPGDAAALAEALVAMVARPAETRRAMGAAARRMAERRFTVDAVAARHAAFYRGVLDRPAA</sequence>
<evidence type="ECO:0000313" key="3">
    <source>
        <dbReference type="Proteomes" id="UP000295399"/>
    </source>
</evidence>
<dbReference type="SUPFAM" id="SSF53756">
    <property type="entry name" value="UDP-Glycosyltransferase/glycogen phosphorylase"/>
    <property type="match status" value="1"/>
</dbReference>
<dbReference type="Pfam" id="PF13692">
    <property type="entry name" value="Glyco_trans_1_4"/>
    <property type="match status" value="1"/>
</dbReference>
<organism evidence="2 3">
    <name type="scientific">Rhodothalassium salexigens DSM 2132</name>
    <dbReference type="NCBI Taxonomy" id="1188247"/>
    <lineage>
        <taxon>Bacteria</taxon>
        <taxon>Pseudomonadati</taxon>
        <taxon>Pseudomonadota</taxon>
        <taxon>Alphaproteobacteria</taxon>
        <taxon>Rhodothalassiales</taxon>
        <taxon>Rhodothalassiaceae</taxon>
        <taxon>Rhodothalassium</taxon>
    </lineage>
</organism>
<dbReference type="GO" id="GO:0016757">
    <property type="term" value="F:glycosyltransferase activity"/>
    <property type="evidence" value="ECO:0007669"/>
    <property type="project" value="UniProtKB-ARBA"/>
</dbReference>
<accession>A0A4R2PEU2</accession>
<feature type="domain" description="Glycosyltransferase subfamily 4-like N-terminal" evidence="1">
    <location>
        <begin position="23"/>
        <end position="189"/>
    </location>
</feature>
<reference evidence="2 3" key="1">
    <citation type="submission" date="2019-03" db="EMBL/GenBank/DDBJ databases">
        <title>Genomic Encyclopedia of Type Strains, Phase IV (KMG-IV): sequencing the most valuable type-strain genomes for metagenomic binning, comparative biology and taxonomic classification.</title>
        <authorList>
            <person name="Goeker M."/>
        </authorList>
    </citation>
    <scope>NUCLEOTIDE SEQUENCE [LARGE SCALE GENOMIC DNA]</scope>
    <source>
        <strain evidence="2 3">DSM 2132</strain>
    </source>
</reference>
<keyword evidence="3" id="KW-1185">Reference proteome</keyword>
<dbReference type="OrthoDB" id="9790710at2"/>
<dbReference type="Pfam" id="PF13439">
    <property type="entry name" value="Glyco_transf_4"/>
    <property type="match status" value="1"/>
</dbReference>
<evidence type="ECO:0000313" key="2">
    <source>
        <dbReference type="EMBL" id="TCP32988.1"/>
    </source>
</evidence>
<proteinExistence type="predicted"/>
<dbReference type="PANTHER" id="PTHR12526">
    <property type="entry name" value="GLYCOSYLTRANSFERASE"/>
    <property type="match status" value="1"/>
</dbReference>